<comment type="cofactor">
    <cofactor evidence="6">
        <name>Zn(2+)</name>
        <dbReference type="ChEBI" id="CHEBI:29105"/>
    </cofactor>
    <text evidence="6">Binds 1 zinc ion.</text>
</comment>
<evidence type="ECO:0000259" key="7">
    <source>
        <dbReference type="Pfam" id="PF01432"/>
    </source>
</evidence>
<protein>
    <submittedName>
        <fullName evidence="8">M3 family oligoendopeptidase</fullName>
    </submittedName>
</protein>
<dbReference type="InterPro" id="IPR001333">
    <property type="entry name" value="Peptidase_M32_Taq"/>
</dbReference>
<keyword evidence="1 6" id="KW-0645">Protease</keyword>
<keyword evidence="5 6" id="KW-0482">Metalloprotease</keyword>
<organism evidence="8 9">
    <name type="scientific">Viridibacillus soli</name>
    <dbReference type="NCBI Taxonomy" id="2798301"/>
    <lineage>
        <taxon>Bacteria</taxon>
        <taxon>Bacillati</taxon>
        <taxon>Bacillota</taxon>
        <taxon>Bacilli</taxon>
        <taxon>Bacillales</taxon>
        <taxon>Caryophanaceae</taxon>
        <taxon>Viridibacillus</taxon>
    </lineage>
</organism>
<evidence type="ECO:0000256" key="2">
    <source>
        <dbReference type="ARBA" id="ARBA00022723"/>
    </source>
</evidence>
<evidence type="ECO:0000256" key="5">
    <source>
        <dbReference type="ARBA" id="ARBA00023049"/>
    </source>
</evidence>
<evidence type="ECO:0000313" key="9">
    <source>
        <dbReference type="Proteomes" id="UP000618943"/>
    </source>
</evidence>
<reference evidence="8 9" key="1">
    <citation type="submission" date="2020-12" db="EMBL/GenBank/DDBJ databases">
        <title>YIM B01967 draft genome.</title>
        <authorList>
            <person name="Yan X."/>
        </authorList>
    </citation>
    <scope>NUCLEOTIDE SEQUENCE [LARGE SCALE GENOMIC DNA]</scope>
    <source>
        <strain evidence="8 9">YIM B01967</strain>
    </source>
</reference>
<dbReference type="PANTHER" id="PTHR34217:SF1">
    <property type="entry name" value="CARBOXYPEPTIDASE 1"/>
    <property type="match status" value="1"/>
</dbReference>
<keyword evidence="2 6" id="KW-0479">Metal-binding</keyword>
<name>A0ABS1HAQ4_9BACL</name>
<sequence>MSSEEINDFLIEQNKSMESLYKPVLINHWMSATTGKKEWSEKYERALSDYFANFSEQETFRKISSFKEDKNLTPIQVRQLDDLFNKVIKNQLDKSVVAKTLELEKDISHIFNTYRPTLEGKEVTNNELLDILKSSTQDEERKGAWLASKQVGKKIENNLLKLVHKRNKDAQALGFDNFYQMSLTTQELDIDTVFNTFNQLKNLSDEPFRKIKGEIDEERAEQMDIQIEELRPWHYVDPFFQEAPPVNGVNLDKFYEGKDLEMVVTNTFKAMGLDIEDILQRSDLYPRENKNPFGFCTNLDRKGDIRVLVNMDESVFWATALLHEFGHAAYFKYIDHNLPFILRFHSHSLTTEAIALFFGRMNKTLGWQMRFLDLTEEHLRDEIPAIEKMLQRQMLVSARWIITFVFFERELYENPEQDLNKLWWEIVKEIQFVNPPEDTSYPDWASKMHFSLAPVSYQDYLLGELTASQLQYYIENNISSDLFKPEVGNYLKENFFKYGASLHWNEKIKKATGEYLNPVHFITQFF</sequence>
<gene>
    <name evidence="8" type="ORF">JFL43_16990</name>
</gene>
<comment type="similarity">
    <text evidence="6">Belongs to the peptidase M3 family.</text>
</comment>
<dbReference type="Pfam" id="PF01432">
    <property type="entry name" value="Peptidase_M3"/>
    <property type="match status" value="1"/>
</dbReference>
<evidence type="ECO:0000256" key="3">
    <source>
        <dbReference type="ARBA" id="ARBA00022801"/>
    </source>
</evidence>
<accession>A0ABS1HAQ4</accession>
<keyword evidence="4 6" id="KW-0862">Zinc</keyword>
<dbReference type="InterPro" id="IPR001567">
    <property type="entry name" value="Pept_M3A_M3B_dom"/>
</dbReference>
<evidence type="ECO:0000256" key="6">
    <source>
        <dbReference type="RuleBase" id="RU003435"/>
    </source>
</evidence>
<dbReference type="SUPFAM" id="SSF55486">
    <property type="entry name" value="Metalloproteases ('zincins'), catalytic domain"/>
    <property type="match status" value="1"/>
</dbReference>
<keyword evidence="3 6" id="KW-0378">Hydrolase</keyword>
<evidence type="ECO:0000256" key="1">
    <source>
        <dbReference type="ARBA" id="ARBA00022670"/>
    </source>
</evidence>
<evidence type="ECO:0000313" key="8">
    <source>
        <dbReference type="EMBL" id="MBK3496522.1"/>
    </source>
</evidence>
<keyword evidence="9" id="KW-1185">Reference proteome</keyword>
<proteinExistence type="inferred from homology"/>
<comment type="caution">
    <text evidence="8">The sequence shown here is derived from an EMBL/GenBank/DDBJ whole genome shotgun (WGS) entry which is preliminary data.</text>
</comment>
<dbReference type="RefSeq" id="WP_200749979.1">
    <property type="nucleotide sequence ID" value="NZ_JAEOAH010000033.1"/>
</dbReference>
<evidence type="ECO:0000256" key="4">
    <source>
        <dbReference type="ARBA" id="ARBA00022833"/>
    </source>
</evidence>
<dbReference type="EMBL" id="JAEOAH010000033">
    <property type="protein sequence ID" value="MBK3496522.1"/>
    <property type="molecule type" value="Genomic_DNA"/>
</dbReference>
<dbReference type="Proteomes" id="UP000618943">
    <property type="component" value="Unassembled WGS sequence"/>
</dbReference>
<feature type="domain" description="Peptidase M3A/M3B catalytic" evidence="7">
    <location>
        <begin position="132"/>
        <end position="518"/>
    </location>
</feature>
<dbReference type="Gene3D" id="1.10.1370.30">
    <property type="match status" value="1"/>
</dbReference>
<dbReference type="PANTHER" id="PTHR34217">
    <property type="entry name" value="METAL-DEPENDENT CARBOXYPEPTIDASE"/>
    <property type="match status" value="1"/>
</dbReference>